<proteinExistence type="predicted"/>
<reference evidence="1 2" key="1">
    <citation type="submission" date="2015-12" db="EMBL/GenBank/DDBJ databases">
        <authorList>
            <person name="Bansal K."/>
            <person name="Midha S."/>
            <person name="Patil P.B."/>
        </authorList>
    </citation>
    <scope>NUCLEOTIDE SEQUENCE [LARGE SCALE GENOMIC DNA]</scope>
    <source>
        <strain evidence="1 2">LMG21719</strain>
    </source>
</reference>
<comment type="caution">
    <text evidence="1">The sequence shown here is derived from an EMBL/GenBank/DDBJ whole genome shotgun (WGS) entry which is preliminary data.</text>
</comment>
<gene>
    <name evidence="1" type="ORF">Xant_20485</name>
</gene>
<evidence type="ECO:0000313" key="2">
    <source>
        <dbReference type="Proteomes" id="UP000190018"/>
    </source>
</evidence>
<name>A0ABX3M512_9XANT</name>
<evidence type="ECO:0000313" key="1">
    <source>
        <dbReference type="EMBL" id="OOW68687.1"/>
    </source>
</evidence>
<dbReference type="Proteomes" id="UP000190018">
    <property type="component" value="Unassembled WGS sequence"/>
</dbReference>
<dbReference type="EMBL" id="LOJT01000103">
    <property type="protein sequence ID" value="OOW68687.1"/>
    <property type="molecule type" value="Genomic_DNA"/>
</dbReference>
<protein>
    <recommendedName>
        <fullName evidence="3">Transposase</fullName>
    </recommendedName>
</protein>
<keyword evidence="2" id="KW-1185">Reference proteome</keyword>
<sequence>MLGRDQNQIGYKKLLLLSEKRKVKEEKGAGETESILRLAEMVEEKARIRISAQSNFTWEKLNAHRRLRG</sequence>
<evidence type="ECO:0008006" key="3">
    <source>
        <dbReference type="Google" id="ProtNLM"/>
    </source>
</evidence>
<accession>A0ABX3M512</accession>
<organism evidence="1 2">
    <name type="scientific">Xanthomonas cissicola</name>
    <dbReference type="NCBI Taxonomy" id="86186"/>
    <lineage>
        <taxon>Bacteria</taxon>
        <taxon>Pseudomonadati</taxon>
        <taxon>Pseudomonadota</taxon>
        <taxon>Gammaproteobacteria</taxon>
        <taxon>Lysobacterales</taxon>
        <taxon>Lysobacteraceae</taxon>
        <taxon>Xanthomonas</taxon>
    </lineage>
</organism>